<name>A0A2S8AFC6_9FLAO</name>
<dbReference type="RefSeq" id="WP_146106018.1">
    <property type="nucleotide sequence ID" value="NZ_PSZM01000006.1"/>
</dbReference>
<dbReference type="Proteomes" id="UP000238042">
    <property type="component" value="Unassembled WGS sequence"/>
</dbReference>
<keyword evidence="1" id="KW-0472">Membrane</keyword>
<evidence type="ECO:0000256" key="1">
    <source>
        <dbReference type="SAM" id="Phobius"/>
    </source>
</evidence>
<keyword evidence="3" id="KW-1185">Reference proteome</keyword>
<reference evidence="2 3" key="1">
    <citation type="submission" date="2018-02" db="EMBL/GenBank/DDBJ databases">
        <title>Genome sequences of Apibacter spp., gut symbionts of Asian honey bees.</title>
        <authorList>
            <person name="Kwong W.K."/>
            <person name="Steele M.I."/>
            <person name="Moran N.A."/>
        </authorList>
    </citation>
    <scope>NUCLEOTIDE SEQUENCE [LARGE SCALE GENOMIC DNA]</scope>
    <source>
        <strain evidence="3">wkB301</strain>
    </source>
</reference>
<evidence type="ECO:0000313" key="2">
    <source>
        <dbReference type="EMBL" id="PQL94732.1"/>
    </source>
</evidence>
<dbReference type="EMBL" id="PSZM01000006">
    <property type="protein sequence ID" value="PQL94732.1"/>
    <property type="molecule type" value="Genomic_DNA"/>
</dbReference>
<accession>A0A2S8AFC6</accession>
<dbReference type="OrthoDB" id="1253363at2"/>
<proteinExistence type="predicted"/>
<evidence type="ECO:0000313" key="3">
    <source>
        <dbReference type="Proteomes" id="UP000238042"/>
    </source>
</evidence>
<organism evidence="2 3">
    <name type="scientific">Apibacter adventoris</name>
    <dbReference type="NCBI Taxonomy" id="1679466"/>
    <lineage>
        <taxon>Bacteria</taxon>
        <taxon>Pseudomonadati</taxon>
        <taxon>Bacteroidota</taxon>
        <taxon>Flavobacteriia</taxon>
        <taxon>Flavobacteriales</taxon>
        <taxon>Weeksellaceae</taxon>
        <taxon>Apibacter</taxon>
    </lineage>
</organism>
<dbReference type="AlphaFoldDB" id="A0A2S8AFC6"/>
<feature type="transmembrane region" description="Helical" evidence="1">
    <location>
        <begin position="6"/>
        <end position="32"/>
    </location>
</feature>
<comment type="caution">
    <text evidence="2">The sequence shown here is derived from an EMBL/GenBank/DDBJ whole genome shotgun (WGS) entry which is preliminary data.</text>
</comment>
<protein>
    <submittedName>
        <fullName evidence="2">Uncharacterized protein</fullName>
    </submittedName>
</protein>
<keyword evidence="1" id="KW-0812">Transmembrane</keyword>
<sequence length="169" mass="20317">MKFKILYKILIITMIFGVFLIYLSSYIGWYGYEKWKYRRSTRGDIEQSKMRKVFVKQVPFIVVPDTIKTEGMFYIEKGYTYGKHSMEDTRVLTMEDTKYPFQLMYKGFNIIYLKKDNPNMKDSIHRDEIWLKSPIIRDTIYYRLLKSKGTNVVDPQFTDTIGMIKVFDK</sequence>
<gene>
    <name evidence="2" type="ORF">C4S77_02850</name>
</gene>
<keyword evidence="1" id="KW-1133">Transmembrane helix</keyword>